<evidence type="ECO:0000313" key="3">
    <source>
        <dbReference type="Proteomes" id="UP001500902"/>
    </source>
</evidence>
<organism evidence="2 3">
    <name type="scientific">Nonomuraea antimicrobica</name>
    <dbReference type="NCBI Taxonomy" id="561173"/>
    <lineage>
        <taxon>Bacteria</taxon>
        <taxon>Bacillati</taxon>
        <taxon>Actinomycetota</taxon>
        <taxon>Actinomycetes</taxon>
        <taxon>Streptosporangiales</taxon>
        <taxon>Streptosporangiaceae</taxon>
        <taxon>Nonomuraea</taxon>
    </lineage>
</organism>
<name>A0ABP7BPM0_9ACTN</name>
<evidence type="ECO:0000256" key="1">
    <source>
        <dbReference type="SAM" id="MobiDB-lite"/>
    </source>
</evidence>
<sequence>MVAGPDLQIPAQEPDGGDRTEEESGGGQDKLETSHKHTVSDLSLKVTSWRTAGVHPNERDGEVRATDSVREFSQALRSQAALPRPFPLERREIAPDSGPGGLDDRDDMAAVPNGTGPGQGRVCDPAATSGVSY</sequence>
<proteinExistence type="predicted"/>
<comment type="caution">
    <text evidence="2">The sequence shown here is derived from an EMBL/GenBank/DDBJ whole genome shotgun (WGS) entry which is preliminary data.</text>
</comment>
<evidence type="ECO:0000313" key="2">
    <source>
        <dbReference type="EMBL" id="GAA3665205.1"/>
    </source>
</evidence>
<accession>A0ABP7BPM0</accession>
<keyword evidence="3" id="KW-1185">Reference proteome</keyword>
<feature type="region of interest" description="Disordered" evidence="1">
    <location>
        <begin position="1"/>
        <end position="42"/>
    </location>
</feature>
<feature type="region of interest" description="Disordered" evidence="1">
    <location>
        <begin position="77"/>
        <end position="133"/>
    </location>
</feature>
<dbReference type="EMBL" id="BAAAZP010000060">
    <property type="protein sequence ID" value="GAA3665205.1"/>
    <property type="molecule type" value="Genomic_DNA"/>
</dbReference>
<protein>
    <submittedName>
        <fullName evidence="2">Uncharacterized protein</fullName>
    </submittedName>
</protein>
<gene>
    <name evidence="2" type="ORF">GCM10022224_031940</name>
</gene>
<dbReference type="Proteomes" id="UP001500902">
    <property type="component" value="Unassembled WGS sequence"/>
</dbReference>
<feature type="compositionally biased region" description="Basic and acidic residues" evidence="1">
    <location>
        <begin position="29"/>
        <end position="39"/>
    </location>
</feature>
<reference evidence="3" key="1">
    <citation type="journal article" date="2019" name="Int. J. Syst. Evol. Microbiol.">
        <title>The Global Catalogue of Microorganisms (GCM) 10K type strain sequencing project: providing services to taxonomists for standard genome sequencing and annotation.</title>
        <authorList>
            <consortium name="The Broad Institute Genomics Platform"/>
            <consortium name="The Broad Institute Genome Sequencing Center for Infectious Disease"/>
            <person name="Wu L."/>
            <person name="Ma J."/>
        </authorList>
    </citation>
    <scope>NUCLEOTIDE SEQUENCE [LARGE SCALE GENOMIC DNA]</scope>
    <source>
        <strain evidence="3">JCM 16904</strain>
    </source>
</reference>